<feature type="transmembrane region" description="Helical" evidence="1">
    <location>
        <begin position="88"/>
        <end position="108"/>
    </location>
</feature>
<evidence type="ECO:0000256" key="1">
    <source>
        <dbReference type="SAM" id="Phobius"/>
    </source>
</evidence>
<gene>
    <name evidence="2" type="ORF">BT63DRAFT_453488</name>
</gene>
<dbReference type="EMBL" id="MU004233">
    <property type="protein sequence ID" value="KAF2671105.1"/>
    <property type="molecule type" value="Genomic_DNA"/>
</dbReference>
<feature type="transmembrane region" description="Helical" evidence="1">
    <location>
        <begin position="209"/>
        <end position="233"/>
    </location>
</feature>
<feature type="transmembrane region" description="Helical" evidence="1">
    <location>
        <begin position="12"/>
        <end position="36"/>
    </location>
</feature>
<keyword evidence="1" id="KW-0472">Membrane</keyword>
<feature type="transmembrane region" description="Helical" evidence="1">
    <location>
        <begin position="239"/>
        <end position="261"/>
    </location>
</feature>
<proteinExistence type="predicted"/>
<keyword evidence="1" id="KW-1133">Transmembrane helix</keyword>
<evidence type="ECO:0000313" key="3">
    <source>
        <dbReference type="Proteomes" id="UP000799302"/>
    </source>
</evidence>
<evidence type="ECO:0000313" key="2">
    <source>
        <dbReference type="EMBL" id="KAF2671105.1"/>
    </source>
</evidence>
<keyword evidence="1" id="KW-0812">Transmembrane</keyword>
<dbReference type="Proteomes" id="UP000799302">
    <property type="component" value="Unassembled WGS sequence"/>
</dbReference>
<dbReference type="PANTHER" id="PTHR42024">
    <property type="entry name" value="AMINO ACID PERMEASE_ SLC12A DOMAIN-CONTAINING PROTEIN"/>
    <property type="match status" value="1"/>
</dbReference>
<feature type="transmembrane region" description="Helical" evidence="1">
    <location>
        <begin position="48"/>
        <end position="67"/>
    </location>
</feature>
<dbReference type="PANTHER" id="PTHR42024:SF1">
    <property type="entry name" value="AMINO ACID PERMEASE_ SLC12A DOMAIN-CONTAINING PROTEIN"/>
    <property type="match status" value="1"/>
</dbReference>
<reference evidence="2" key="1">
    <citation type="journal article" date="2020" name="Stud. Mycol.">
        <title>101 Dothideomycetes genomes: a test case for predicting lifestyles and emergence of pathogens.</title>
        <authorList>
            <person name="Haridas S."/>
            <person name="Albert R."/>
            <person name="Binder M."/>
            <person name="Bloem J."/>
            <person name="Labutti K."/>
            <person name="Salamov A."/>
            <person name="Andreopoulos B."/>
            <person name="Baker S."/>
            <person name="Barry K."/>
            <person name="Bills G."/>
            <person name="Bluhm B."/>
            <person name="Cannon C."/>
            <person name="Castanera R."/>
            <person name="Culley D."/>
            <person name="Daum C."/>
            <person name="Ezra D."/>
            <person name="Gonzalez J."/>
            <person name="Henrissat B."/>
            <person name="Kuo A."/>
            <person name="Liang C."/>
            <person name="Lipzen A."/>
            <person name="Lutzoni F."/>
            <person name="Magnuson J."/>
            <person name="Mondo S."/>
            <person name="Nolan M."/>
            <person name="Ohm R."/>
            <person name="Pangilinan J."/>
            <person name="Park H.-J."/>
            <person name="Ramirez L."/>
            <person name="Alfaro M."/>
            <person name="Sun H."/>
            <person name="Tritt A."/>
            <person name="Yoshinaga Y."/>
            <person name="Zwiers L.-H."/>
            <person name="Turgeon B."/>
            <person name="Goodwin S."/>
            <person name="Spatafora J."/>
            <person name="Crous P."/>
            <person name="Grigoriev I."/>
        </authorList>
    </citation>
    <scope>NUCLEOTIDE SEQUENCE</scope>
    <source>
        <strain evidence="2">CBS 115976</strain>
    </source>
</reference>
<sequence length="285" mass="32221">MVVELPYSLHTRYASIATAWTVIIIPPIFLNLGLFYGLWYGKPDMDRMLVLTLPTGVLGIFTIIAIVERVWKLIKLSPEYRPLNSPRYALDIFQWGYFLALLVISSLITSTLARDDRDQDGHAFQIRLISLPAAVLMYLVATLTLLSMVLNRFAVKLPFQFGSLGPGNVVRPAIFYIVEDIVAVDGCGGMDYRKAFGARYDNSIIFRRMIWNLSGLWMLFFYASATLFTILVFTLPVATVYAVGWAGPFPLAGVMAIWTIVHVKAQLRKERRWAVEEDESTPLID</sequence>
<protein>
    <submittedName>
        <fullName evidence="2">Uncharacterized protein</fullName>
    </submittedName>
</protein>
<name>A0A6A6UFQ2_9PEZI</name>
<accession>A0A6A6UFQ2</accession>
<dbReference type="OrthoDB" id="4838853at2759"/>
<feature type="transmembrane region" description="Helical" evidence="1">
    <location>
        <begin position="128"/>
        <end position="150"/>
    </location>
</feature>
<keyword evidence="3" id="KW-1185">Reference proteome</keyword>
<organism evidence="2 3">
    <name type="scientific">Microthyrium microscopicum</name>
    <dbReference type="NCBI Taxonomy" id="703497"/>
    <lineage>
        <taxon>Eukaryota</taxon>
        <taxon>Fungi</taxon>
        <taxon>Dikarya</taxon>
        <taxon>Ascomycota</taxon>
        <taxon>Pezizomycotina</taxon>
        <taxon>Dothideomycetes</taxon>
        <taxon>Dothideomycetes incertae sedis</taxon>
        <taxon>Microthyriales</taxon>
        <taxon>Microthyriaceae</taxon>
        <taxon>Microthyrium</taxon>
    </lineage>
</organism>
<dbReference type="AlphaFoldDB" id="A0A6A6UFQ2"/>